<keyword evidence="1" id="KW-0812">Transmembrane</keyword>
<organism evidence="2 3">
    <name type="scientific">Acrobeloides nanus</name>
    <dbReference type="NCBI Taxonomy" id="290746"/>
    <lineage>
        <taxon>Eukaryota</taxon>
        <taxon>Metazoa</taxon>
        <taxon>Ecdysozoa</taxon>
        <taxon>Nematoda</taxon>
        <taxon>Chromadorea</taxon>
        <taxon>Rhabditida</taxon>
        <taxon>Tylenchina</taxon>
        <taxon>Cephalobomorpha</taxon>
        <taxon>Cephaloboidea</taxon>
        <taxon>Cephalobidae</taxon>
        <taxon>Acrobeloides</taxon>
    </lineage>
</organism>
<dbReference type="AlphaFoldDB" id="A0A914E4L2"/>
<accession>A0A914E4L2</accession>
<feature type="transmembrane region" description="Helical" evidence="1">
    <location>
        <begin position="12"/>
        <end position="37"/>
    </location>
</feature>
<protein>
    <submittedName>
        <fullName evidence="3">Uncharacterized protein</fullName>
    </submittedName>
</protein>
<keyword evidence="1" id="KW-0472">Membrane</keyword>
<feature type="transmembrane region" description="Helical" evidence="1">
    <location>
        <begin position="72"/>
        <end position="94"/>
    </location>
</feature>
<dbReference type="Proteomes" id="UP000887540">
    <property type="component" value="Unplaced"/>
</dbReference>
<keyword evidence="2" id="KW-1185">Reference proteome</keyword>
<name>A0A914E4L2_9BILA</name>
<dbReference type="WBParaSite" id="ACRNAN_scaffold5357.g29440.t1">
    <property type="protein sequence ID" value="ACRNAN_scaffold5357.g29440.t1"/>
    <property type="gene ID" value="ACRNAN_scaffold5357.g29440"/>
</dbReference>
<feature type="transmembrane region" description="Helical" evidence="1">
    <location>
        <begin position="101"/>
        <end position="117"/>
    </location>
</feature>
<proteinExistence type="predicted"/>
<evidence type="ECO:0000313" key="2">
    <source>
        <dbReference type="Proteomes" id="UP000887540"/>
    </source>
</evidence>
<evidence type="ECO:0000313" key="3">
    <source>
        <dbReference type="WBParaSite" id="ACRNAN_scaffold5357.g29440.t1"/>
    </source>
</evidence>
<sequence>MLTCHKYSIIHPIFACIHCILTVFTLMETIKLIIYVVGVTQDWFLGYIAKDYMHMSTNSTINAVLDVYWNTVLGWMSVVLLYLLIFNVFICFIISYLLGKYGVVFFILAYVLGKFVPL</sequence>
<reference evidence="3" key="1">
    <citation type="submission" date="2022-11" db="UniProtKB">
        <authorList>
            <consortium name="WormBaseParasite"/>
        </authorList>
    </citation>
    <scope>IDENTIFICATION</scope>
</reference>
<evidence type="ECO:0000256" key="1">
    <source>
        <dbReference type="SAM" id="Phobius"/>
    </source>
</evidence>
<keyword evidence="1" id="KW-1133">Transmembrane helix</keyword>